<dbReference type="Gene3D" id="2.30.30.490">
    <property type="match status" value="2"/>
</dbReference>
<dbReference type="PROSITE" id="PS00095">
    <property type="entry name" value="C5_MTASE_2"/>
    <property type="match status" value="1"/>
</dbReference>
<dbReference type="Proteomes" id="UP000297814">
    <property type="component" value="Unassembled WGS sequence"/>
</dbReference>
<keyword evidence="7" id="KW-0539">Nucleus</keyword>
<dbReference type="PRINTS" id="PR00105">
    <property type="entry name" value="C5METTRFRASE"/>
</dbReference>
<evidence type="ECO:0000256" key="10">
    <source>
        <dbReference type="SAM" id="MobiDB-lite"/>
    </source>
</evidence>
<evidence type="ECO:0000313" key="13">
    <source>
        <dbReference type="Proteomes" id="UP000297814"/>
    </source>
</evidence>
<proteinExistence type="inferred from homology"/>
<feature type="region of interest" description="Disordered" evidence="10">
    <location>
        <begin position="1033"/>
        <end position="1224"/>
    </location>
</feature>
<keyword evidence="3 8" id="KW-0489">Methyltransferase</keyword>
<dbReference type="GO" id="GO:0044027">
    <property type="term" value="P:negative regulation of gene expression via chromosomal CpG island methylation"/>
    <property type="evidence" value="ECO:0007669"/>
    <property type="project" value="TreeGrafter"/>
</dbReference>
<keyword evidence="5 8" id="KW-0949">S-adenosyl-L-methionine</keyword>
<dbReference type="Pfam" id="PF00145">
    <property type="entry name" value="DNA_methylase"/>
    <property type="match status" value="1"/>
</dbReference>
<keyword evidence="6" id="KW-0238">DNA-binding</keyword>
<dbReference type="InterPro" id="IPR031303">
    <property type="entry name" value="C5_meth_CS"/>
</dbReference>
<gene>
    <name evidence="12" type="ORF">BHYA_0092g00160</name>
</gene>
<dbReference type="GO" id="GO:0005634">
    <property type="term" value="C:nucleus"/>
    <property type="evidence" value="ECO:0007669"/>
    <property type="project" value="UniProtKB-SubCell"/>
</dbReference>
<dbReference type="InterPro" id="IPR001025">
    <property type="entry name" value="BAH_dom"/>
</dbReference>
<accession>A0A4Z1GVZ0</accession>
<evidence type="ECO:0000256" key="7">
    <source>
        <dbReference type="ARBA" id="ARBA00023242"/>
    </source>
</evidence>
<dbReference type="GO" id="GO:0003886">
    <property type="term" value="F:DNA (cytosine-5-)-methyltransferase activity"/>
    <property type="evidence" value="ECO:0007669"/>
    <property type="project" value="UniProtKB-EC"/>
</dbReference>
<dbReference type="NCBIfam" id="TIGR00675">
    <property type="entry name" value="dcm"/>
    <property type="match status" value="1"/>
</dbReference>
<evidence type="ECO:0000259" key="11">
    <source>
        <dbReference type="PROSITE" id="PS51038"/>
    </source>
</evidence>
<dbReference type="InterPro" id="IPR029063">
    <property type="entry name" value="SAM-dependent_MTases_sf"/>
</dbReference>
<evidence type="ECO:0000313" key="12">
    <source>
        <dbReference type="EMBL" id="TGO37633.1"/>
    </source>
</evidence>
<feature type="compositionally biased region" description="Polar residues" evidence="10">
    <location>
        <begin position="178"/>
        <end position="190"/>
    </location>
</feature>
<dbReference type="PANTHER" id="PTHR10629">
    <property type="entry name" value="CYTOSINE-SPECIFIC METHYLTRANSFERASE"/>
    <property type="match status" value="1"/>
</dbReference>
<feature type="compositionally biased region" description="Acidic residues" evidence="10">
    <location>
        <begin position="1149"/>
        <end position="1158"/>
    </location>
</feature>
<dbReference type="GO" id="GO:0032259">
    <property type="term" value="P:methylation"/>
    <property type="evidence" value="ECO:0007669"/>
    <property type="project" value="UniProtKB-KW"/>
</dbReference>
<protein>
    <recommendedName>
        <fullName evidence="2">DNA (cytosine-5-)-methyltransferase</fullName>
        <ecNumber evidence="2">2.1.1.37</ecNumber>
    </recommendedName>
</protein>
<name>A0A4Z1GVZ0_9HELO</name>
<organism evidence="12 13">
    <name type="scientific">Botrytis hyacinthi</name>
    <dbReference type="NCBI Taxonomy" id="278943"/>
    <lineage>
        <taxon>Eukaryota</taxon>
        <taxon>Fungi</taxon>
        <taxon>Dikarya</taxon>
        <taxon>Ascomycota</taxon>
        <taxon>Pezizomycotina</taxon>
        <taxon>Leotiomycetes</taxon>
        <taxon>Helotiales</taxon>
        <taxon>Sclerotiniaceae</taxon>
        <taxon>Botrytis</taxon>
    </lineage>
</organism>
<dbReference type="Gene3D" id="3.40.50.150">
    <property type="entry name" value="Vaccinia Virus protein VP39"/>
    <property type="match status" value="1"/>
</dbReference>
<feature type="compositionally biased region" description="Acidic residues" evidence="10">
    <location>
        <begin position="1074"/>
        <end position="1095"/>
    </location>
</feature>
<evidence type="ECO:0000256" key="9">
    <source>
        <dbReference type="RuleBase" id="RU000416"/>
    </source>
</evidence>
<dbReference type="EMBL" id="PQXK01000092">
    <property type="protein sequence ID" value="TGO37633.1"/>
    <property type="molecule type" value="Genomic_DNA"/>
</dbReference>
<dbReference type="AlphaFoldDB" id="A0A4Z1GVZ0"/>
<evidence type="ECO:0000256" key="4">
    <source>
        <dbReference type="ARBA" id="ARBA00022679"/>
    </source>
</evidence>
<dbReference type="PROSITE" id="PS51679">
    <property type="entry name" value="SAM_MT_C5"/>
    <property type="match status" value="1"/>
</dbReference>
<dbReference type="InterPro" id="IPR043151">
    <property type="entry name" value="BAH_sf"/>
</dbReference>
<reference evidence="12 13" key="1">
    <citation type="submission" date="2017-12" db="EMBL/GenBank/DDBJ databases">
        <title>Comparative genomics of Botrytis spp.</title>
        <authorList>
            <person name="Valero-Jimenez C.A."/>
            <person name="Tapia P."/>
            <person name="Veloso J."/>
            <person name="Silva-Moreno E."/>
            <person name="Staats M."/>
            <person name="Valdes J.H."/>
            <person name="Van Kan J.A.L."/>
        </authorList>
    </citation>
    <scope>NUCLEOTIDE SEQUENCE [LARGE SCALE GENOMIC DNA]</scope>
    <source>
        <strain evidence="12 13">Bh0001</strain>
    </source>
</reference>
<dbReference type="InterPro" id="IPR050390">
    <property type="entry name" value="C5-Methyltransferase"/>
</dbReference>
<evidence type="ECO:0000256" key="6">
    <source>
        <dbReference type="ARBA" id="ARBA00023125"/>
    </source>
</evidence>
<dbReference type="SMART" id="SM00439">
    <property type="entry name" value="BAH"/>
    <property type="match status" value="1"/>
</dbReference>
<dbReference type="Pfam" id="PF01426">
    <property type="entry name" value="BAH"/>
    <property type="match status" value="1"/>
</dbReference>
<keyword evidence="4 8" id="KW-0808">Transferase</keyword>
<evidence type="ECO:0000256" key="5">
    <source>
        <dbReference type="ARBA" id="ARBA00022691"/>
    </source>
</evidence>
<feature type="domain" description="BAH" evidence="11">
    <location>
        <begin position="236"/>
        <end position="359"/>
    </location>
</feature>
<comment type="subcellular location">
    <subcellularLocation>
        <location evidence="1">Nucleus</location>
    </subcellularLocation>
</comment>
<feature type="region of interest" description="Disordered" evidence="10">
    <location>
        <begin position="149"/>
        <end position="190"/>
    </location>
</feature>
<comment type="similarity">
    <text evidence="8 9">Belongs to the class I-like SAM-binding methyltransferase superfamily. C5-methyltransferase family.</text>
</comment>
<feature type="compositionally biased region" description="Acidic residues" evidence="10">
    <location>
        <begin position="1185"/>
        <end position="1217"/>
    </location>
</feature>
<feature type="compositionally biased region" description="Basic and acidic residues" evidence="10">
    <location>
        <begin position="1172"/>
        <end position="1184"/>
    </location>
</feature>
<dbReference type="SUPFAM" id="SSF53335">
    <property type="entry name" value="S-adenosyl-L-methionine-dependent methyltransferases"/>
    <property type="match status" value="1"/>
</dbReference>
<dbReference type="PROSITE" id="PS51038">
    <property type="entry name" value="BAH"/>
    <property type="match status" value="1"/>
</dbReference>
<evidence type="ECO:0000256" key="8">
    <source>
        <dbReference type="PROSITE-ProRule" id="PRU01016"/>
    </source>
</evidence>
<dbReference type="Gene3D" id="3.90.120.10">
    <property type="entry name" value="DNA Methylase, subunit A, domain 2"/>
    <property type="match status" value="1"/>
</dbReference>
<feature type="compositionally biased region" description="Acidic residues" evidence="10">
    <location>
        <begin position="1103"/>
        <end position="1120"/>
    </location>
</feature>
<keyword evidence="13" id="KW-1185">Reference proteome</keyword>
<evidence type="ECO:0000256" key="2">
    <source>
        <dbReference type="ARBA" id="ARBA00011975"/>
    </source>
</evidence>
<dbReference type="InterPro" id="IPR001525">
    <property type="entry name" value="C5_MeTfrase"/>
</dbReference>
<dbReference type="GO" id="GO:0003677">
    <property type="term" value="F:DNA binding"/>
    <property type="evidence" value="ECO:0007669"/>
    <property type="project" value="UniProtKB-KW"/>
</dbReference>
<sequence length="1224" mass="140379">MASLPGFEFRRRFAQLFEIDPSLTNNEVYTILEANSFEVPKTCLEIAKKTQESIQEREFWIPKRALEYLEVSERPEKKIKSSQKPEQSQLDIIINNKLPDQEVEGSRIPQVKSREIIEIDDSDDERDTVRNDAEPCVIELDQAVTGSKREFSNVEISDESDVDKESSEDESDSEIDYGNQQSRSGFDSRMRTIQINEDQTSAESRSKEYLDEILSAHSAAQQFLRESKENLIECQAGCRAGDSILVQDAEIESKVHCAFIVYLYKKNEEPMVHIRYFERGCDTIIGEMASPRVLFMTSRCANISKAEIRAKIRVDFRGKLDDTNDSAIHLTEEEYHRSPDRYFYRLGYDSSLQSFSEAKDMVIQARESRFEECECCSLERVRNHQPLRILNWNKKQKSATGFIYKGKKYQLKDFIHFISKPTSGSKGPHPYSIGQIQNIRATCVRGQPSVKSTVDSYERYDDHFRLKKLEEIETETPFAIHDNRRVFRWDSKLLNPKDFDGHCFVRHIEQIEDLNIYKDLDDMFWVQEYISHDLEKDPITAGDLKIMPKEHLTYSKANDQRLEKEIKQEMNKMNGTKLNTLDIFSGAGGLSQGLHESGVIGTSYAIESDPAACKTFVKNFPGDEDYTGLVKDISREINGNEMPSKGNIDMIVGRPPCQRWSKVNRKNNPKKLLKNPISPMRESIATLLSYVDFYRPKYCLLENVTGLKHHPLNGTDIQDCSSDNGLLKNGAIKFIFRVFTSLGYQCQHAALQAGAYGVPSSRKRVIFWASLPGYKLPKFPEPTNAFNRIPKDAPYIRKSAPHRPLTIQNCISDLPLWEFENPHKKIKQTPEQESSQINRGKTITQYPILKNQKLVGLEKQHYASPHLCEFQRQARKSVPDQLLHNNVTGRISMKQAERVCSIPLEAGADYRRMNEALLPNNLKKESARCQKNVYYRNRKLERRYGRLSENETFKIITTVNDQYSTSSWMLNPKLHRPYTIREKARAMGFPDGFIWDLETTKMSDALKQIGNAVPPPMARALGKELLKVLQGRDISRGDEDDENVVNQESIAIDDQADQNLDMIEEPLAGNARSEDEDEKTSDTDEEVLDDSDVDIDANMKDQEDSECEDEDKQNWDTDEEILSKSDDDPESEDEDEQNLDTDQVISNESEVEVDEDMEGQAGQVNLESEDESGQHLDADEKVTEESDVDSDENVEDLDDLGSADEDGTNENMDSEEEFWVKKKV</sequence>
<dbReference type="GO" id="GO:0003682">
    <property type="term" value="F:chromatin binding"/>
    <property type="evidence" value="ECO:0007669"/>
    <property type="project" value="InterPro"/>
</dbReference>
<feature type="compositionally biased region" description="Acidic residues" evidence="10">
    <location>
        <begin position="1127"/>
        <end position="1139"/>
    </location>
</feature>
<feature type="compositionally biased region" description="Acidic residues" evidence="10">
    <location>
        <begin position="156"/>
        <end position="175"/>
    </location>
</feature>
<dbReference type="EC" id="2.1.1.37" evidence="2"/>
<evidence type="ECO:0000256" key="3">
    <source>
        <dbReference type="ARBA" id="ARBA00022603"/>
    </source>
</evidence>
<evidence type="ECO:0000256" key="1">
    <source>
        <dbReference type="ARBA" id="ARBA00004123"/>
    </source>
</evidence>
<dbReference type="PANTHER" id="PTHR10629:SF52">
    <property type="entry name" value="DNA (CYTOSINE-5)-METHYLTRANSFERASE 1"/>
    <property type="match status" value="1"/>
</dbReference>
<feature type="active site" evidence="8">
    <location>
        <position position="657"/>
    </location>
</feature>
<comment type="caution">
    <text evidence="12">The sequence shown here is derived from an EMBL/GenBank/DDBJ whole genome shotgun (WGS) entry which is preliminary data.</text>
</comment>